<dbReference type="GO" id="GO:0006487">
    <property type="term" value="P:protein N-linked glycosylation"/>
    <property type="evidence" value="ECO:0007669"/>
    <property type="project" value="TreeGrafter"/>
</dbReference>
<gene>
    <name evidence="3" type="ORF">AB1Y20_021186</name>
</gene>
<dbReference type="PANTHER" id="PTHR13132">
    <property type="entry name" value="ALPHA- 1,6 -FUCOSYLTRANSFERASE"/>
    <property type="match status" value="1"/>
</dbReference>
<dbReference type="AlphaFoldDB" id="A0AB34JLD4"/>
<evidence type="ECO:0000313" key="4">
    <source>
        <dbReference type="Proteomes" id="UP001515480"/>
    </source>
</evidence>
<protein>
    <recommendedName>
        <fullName evidence="2">Alpha-(1,6)-fucosyltransferase N- and catalytic domain-containing protein</fullName>
    </recommendedName>
</protein>
<keyword evidence="4" id="KW-1185">Reference proteome</keyword>
<dbReference type="EMBL" id="JBGBPQ010000007">
    <property type="protein sequence ID" value="KAL1521527.1"/>
    <property type="molecule type" value="Genomic_DNA"/>
</dbReference>
<reference evidence="3 4" key="1">
    <citation type="journal article" date="2024" name="Science">
        <title>Giant polyketide synthase enzymes in the biosynthesis of giant marine polyether toxins.</title>
        <authorList>
            <person name="Fallon T.R."/>
            <person name="Shende V.V."/>
            <person name="Wierzbicki I.H."/>
            <person name="Pendleton A.L."/>
            <person name="Watervoot N.F."/>
            <person name="Auber R.P."/>
            <person name="Gonzalez D.J."/>
            <person name="Wisecaver J.H."/>
            <person name="Moore B.S."/>
        </authorList>
    </citation>
    <scope>NUCLEOTIDE SEQUENCE [LARGE SCALE GENOMIC DNA]</scope>
    <source>
        <strain evidence="3 4">12B1</strain>
    </source>
</reference>
<organism evidence="3 4">
    <name type="scientific">Prymnesium parvum</name>
    <name type="common">Toxic golden alga</name>
    <dbReference type="NCBI Taxonomy" id="97485"/>
    <lineage>
        <taxon>Eukaryota</taxon>
        <taxon>Haptista</taxon>
        <taxon>Haptophyta</taxon>
        <taxon>Prymnesiophyceae</taxon>
        <taxon>Prymnesiales</taxon>
        <taxon>Prymnesiaceae</taxon>
        <taxon>Prymnesium</taxon>
    </lineage>
</organism>
<name>A0AB34JLD4_PRYPA</name>
<evidence type="ECO:0000313" key="3">
    <source>
        <dbReference type="EMBL" id="KAL1521527.1"/>
    </source>
</evidence>
<proteinExistence type="predicted"/>
<sequence>MCLALLTLAVSLLKCSHPSLVAVCGAWRDSVNEFHALIHRTQAPAPIECAAARSGCFRDGPDCSCRRVLEVAVGSLDGFALEAQTLGRAMRMALATGRMMLLQPSWCSNYALPASRDGRTNSSPWGCVWAHANACPYTPPRGGARHDVGRCAKEWSRLHPFAGISAKSSAFFNTRFHGPSLVQRLFLGDFEEGRFFINKYDLALAKRMGGGGMGEEADPIPKDDPVPHWERRYGSFWVRAQIQHFLWRPAPPLAQALASHPVVSHVQRLRNSGELFIGFHIRYTDNIPDLLRDFGRNASVTRAFEHYMKKAVDIRSSLASGVRTIYLATDSAHMLRKSQEDRWVKDGWSFVHNFQAVRSTSTEFMWFKQHRVGEAANVMADVEALRQADFLVGSFQSNVYRLAAELNSAFHDGITYSPHSQRIFPIEPTIEWYADP</sequence>
<comment type="caution">
    <text evidence="3">The sequence shown here is derived from an EMBL/GenBank/DDBJ whole genome shotgun (WGS) entry which is preliminary data.</text>
</comment>
<dbReference type="Pfam" id="PF19745">
    <property type="entry name" value="FUT8_N_cat"/>
    <property type="match status" value="1"/>
</dbReference>
<feature type="signal peptide" evidence="1">
    <location>
        <begin position="1"/>
        <end position="18"/>
    </location>
</feature>
<dbReference type="GO" id="GO:0046921">
    <property type="term" value="F:alpha-(1-&gt;6)-fucosyltransferase activity"/>
    <property type="evidence" value="ECO:0007669"/>
    <property type="project" value="TreeGrafter"/>
</dbReference>
<evidence type="ECO:0000256" key="1">
    <source>
        <dbReference type="SAM" id="SignalP"/>
    </source>
</evidence>
<accession>A0AB34JLD4</accession>
<feature type="chain" id="PRO_5044230354" description="Alpha-(1,6)-fucosyltransferase N- and catalytic domain-containing protein" evidence="1">
    <location>
        <begin position="19"/>
        <end position="436"/>
    </location>
</feature>
<dbReference type="Gene3D" id="3.40.50.11350">
    <property type="match status" value="1"/>
</dbReference>
<dbReference type="PANTHER" id="PTHR13132:SF29">
    <property type="entry name" value="ALPHA-(1,6)-FUCOSYLTRANSFERASE"/>
    <property type="match status" value="1"/>
</dbReference>
<dbReference type="InterPro" id="IPR045573">
    <property type="entry name" value="Fut8_N_cat"/>
</dbReference>
<feature type="domain" description="Alpha-(1,6)-fucosyltransferase N- and catalytic" evidence="2">
    <location>
        <begin position="236"/>
        <end position="414"/>
    </location>
</feature>
<keyword evidence="1" id="KW-0732">Signal</keyword>
<evidence type="ECO:0000259" key="2">
    <source>
        <dbReference type="Pfam" id="PF19745"/>
    </source>
</evidence>
<dbReference type="Proteomes" id="UP001515480">
    <property type="component" value="Unassembled WGS sequence"/>
</dbReference>